<dbReference type="SUPFAM" id="SSF52540">
    <property type="entry name" value="P-loop containing nucleoside triphosphate hydrolases"/>
    <property type="match status" value="2"/>
</dbReference>
<evidence type="ECO:0000313" key="10">
    <source>
        <dbReference type="EMBL" id="MCB5409094.1"/>
    </source>
</evidence>
<dbReference type="SMART" id="SM00487">
    <property type="entry name" value="DEXDc"/>
    <property type="match status" value="1"/>
</dbReference>
<dbReference type="RefSeq" id="WP_226934289.1">
    <property type="nucleotide sequence ID" value="NZ_JACDXX010000003.1"/>
</dbReference>
<protein>
    <submittedName>
        <fullName evidence="10">ATP-dependent DNA helicase RecG</fullName>
    </submittedName>
</protein>
<dbReference type="Pfam" id="PF00270">
    <property type="entry name" value="DEAD"/>
    <property type="match status" value="1"/>
</dbReference>
<dbReference type="EMBL" id="JACDXX010000003">
    <property type="protein sequence ID" value="MCB5409094.1"/>
    <property type="molecule type" value="Genomic_DNA"/>
</dbReference>
<gene>
    <name evidence="10" type="primary">recG</name>
    <name evidence="10" type="ORF">H0485_03590</name>
</gene>
<keyword evidence="3" id="KW-0378">Hydrolase</keyword>
<dbReference type="PROSITE" id="PS51192">
    <property type="entry name" value="HELICASE_ATP_BIND_1"/>
    <property type="match status" value="1"/>
</dbReference>
<organism evidence="10 11">
    <name type="scientific">Pseudogemmobacter faecipullorum</name>
    <dbReference type="NCBI Taxonomy" id="2755041"/>
    <lineage>
        <taxon>Bacteria</taxon>
        <taxon>Pseudomonadati</taxon>
        <taxon>Pseudomonadota</taxon>
        <taxon>Alphaproteobacteria</taxon>
        <taxon>Rhodobacterales</taxon>
        <taxon>Paracoccaceae</taxon>
        <taxon>Pseudogemmobacter</taxon>
    </lineage>
</organism>
<dbReference type="CDD" id="cd04488">
    <property type="entry name" value="RecG_wedge_OBF"/>
    <property type="match status" value="1"/>
</dbReference>
<sequence>MSRPEALFPLFSGLDRLDGIGPKTAKAFEGLEVTRPKDLLFLLPYAGIDRSPRDSLDAWILPATVTLLVEVLRHLPARNRSAPAVVQARDSAGNLLDLVFFHARGDYLQKVLPDGAQRLISGKAEPGDYAVRIVHPDHILSPDDAASLPGWEPVYPLTAGVSQKLITRAAASALKDLPDLAEWIDPGLKAREAWPGWAEALRQAHRPGGAEDLAITAPARARLAYDELFAHQLTLALARQGMRRGKGRPSAGDGALRQRVLGALPWPLTGAQDRAIGEIAADMASAQRMNRLLQGDVGAGKTLVALMALMIAVEAGGQAVLMAPTEILARQHLEGLEPLAAAAGVRLELLSGRDRGAERAAKLEALASGAVQILVGTHAVFQKDVQFQDLRLAVIDEQHRFGVAQRMELGAKGQAADVLVMTATPIPRSLALASYGDMDVSVLDEKPPGRKPIRTALVSDGRIDEVVAHLARAISAGNQAYWVCPLVEESELVDLTSAETRFAALRAVLGEGRVGLVHGQMPAAEKDAAMARFVAGETGVLVATTVIEVGVNVPNATIMVVERAENFGLAQLHQLRGRVGRGTAESTCLLLYQAPLSGSGERRLKILRDTEDGFRIAEEDLAMRGAGDLIGTAQSGLPRFRIADPERQAGLMAVAQTDARALLTSDPALEGERGRAARSLLWLLDQDRAIRLLSVG</sequence>
<dbReference type="InterPro" id="IPR001650">
    <property type="entry name" value="Helicase_C-like"/>
</dbReference>
<dbReference type="Proteomes" id="UP001198571">
    <property type="component" value="Unassembled WGS sequence"/>
</dbReference>
<dbReference type="SMART" id="SM00490">
    <property type="entry name" value="HELICc"/>
    <property type="match status" value="1"/>
</dbReference>
<evidence type="ECO:0000256" key="5">
    <source>
        <dbReference type="ARBA" id="ARBA00022840"/>
    </source>
</evidence>
<feature type="domain" description="Helicase ATP-binding" evidence="8">
    <location>
        <begin position="282"/>
        <end position="443"/>
    </location>
</feature>
<evidence type="ECO:0000256" key="7">
    <source>
        <dbReference type="ARBA" id="ARBA00023204"/>
    </source>
</evidence>
<evidence type="ECO:0000259" key="9">
    <source>
        <dbReference type="PROSITE" id="PS51194"/>
    </source>
</evidence>
<keyword evidence="7" id="KW-0234">DNA repair</keyword>
<dbReference type="PROSITE" id="PS51194">
    <property type="entry name" value="HELICASE_CTER"/>
    <property type="match status" value="1"/>
</dbReference>
<dbReference type="GO" id="GO:0004386">
    <property type="term" value="F:helicase activity"/>
    <property type="evidence" value="ECO:0007669"/>
    <property type="project" value="UniProtKB-KW"/>
</dbReference>
<dbReference type="InterPro" id="IPR027417">
    <property type="entry name" value="P-loop_NTPase"/>
</dbReference>
<name>A0ABS8CI83_9RHOB</name>
<reference evidence="10 11" key="1">
    <citation type="submission" date="2020-07" db="EMBL/GenBank/DDBJ databases">
        <title>Pseudogemmobacter sp. nov., isolated from poultry manure in Taiwan.</title>
        <authorList>
            <person name="Lin S.-Y."/>
            <person name="Tang Y.-S."/>
            <person name="Young C.-C."/>
        </authorList>
    </citation>
    <scope>NUCLEOTIDE SEQUENCE [LARGE SCALE GENOMIC DNA]</scope>
    <source>
        <strain evidence="10 11">CC-YST710</strain>
    </source>
</reference>
<evidence type="ECO:0000256" key="6">
    <source>
        <dbReference type="ARBA" id="ARBA00023125"/>
    </source>
</evidence>
<comment type="caution">
    <text evidence="10">The sequence shown here is derived from an EMBL/GenBank/DDBJ whole genome shotgun (WGS) entry which is preliminary data.</text>
</comment>
<dbReference type="InterPro" id="IPR047112">
    <property type="entry name" value="RecG/Mfd"/>
</dbReference>
<dbReference type="CDD" id="cd17992">
    <property type="entry name" value="DEXHc_RecG"/>
    <property type="match status" value="1"/>
</dbReference>
<accession>A0ABS8CI83</accession>
<dbReference type="Pfam" id="PF19833">
    <property type="entry name" value="RecG_dom3_C"/>
    <property type="match status" value="1"/>
</dbReference>
<dbReference type="NCBIfam" id="NF008164">
    <property type="entry name" value="PRK10917.1-2"/>
    <property type="match status" value="1"/>
</dbReference>
<evidence type="ECO:0000313" key="11">
    <source>
        <dbReference type="Proteomes" id="UP001198571"/>
    </source>
</evidence>
<dbReference type="PANTHER" id="PTHR47964:SF1">
    <property type="entry name" value="ATP-DEPENDENT DNA HELICASE HOMOLOG RECG, CHLOROPLASTIC"/>
    <property type="match status" value="1"/>
</dbReference>
<keyword evidence="11" id="KW-1185">Reference proteome</keyword>
<dbReference type="InterPro" id="IPR045562">
    <property type="entry name" value="RecG_dom3_C"/>
</dbReference>
<evidence type="ECO:0000259" key="8">
    <source>
        <dbReference type="PROSITE" id="PS51192"/>
    </source>
</evidence>
<dbReference type="NCBIfam" id="NF008168">
    <property type="entry name" value="PRK10917.2-2"/>
    <property type="match status" value="1"/>
</dbReference>
<dbReference type="PANTHER" id="PTHR47964">
    <property type="entry name" value="ATP-DEPENDENT DNA HELICASE HOMOLOG RECG, CHLOROPLASTIC"/>
    <property type="match status" value="1"/>
</dbReference>
<keyword evidence="1" id="KW-0547">Nucleotide-binding</keyword>
<dbReference type="Pfam" id="PF00271">
    <property type="entry name" value="Helicase_C"/>
    <property type="match status" value="1"/>
</dbReference>
<dbReference type="InterPro" id="IPR014001">
    <property type="entry name" value="Helicase_ATP-bd"/>
</dbReference>
<evidence type="ECO:0000256" key="2">
    <source>
        <dbReference type="ARBA" id="ARBA00022763"/>
    </source>
</evidence>
<evidence type="ECO:0000256" key="1">
    <source>
        <dbReference type="ARBA" id="ARBA00022741"/>
    </source>
</evidence>
<dbReference type="SUPFAM" id="SSF50249">
    <property type="entry name" value="Nucleic acid-binding proteins"/>
    <property type="match status" value="1"/>
</dbReference>
<evidence type="ECO:0000256" key="3">
    <source>
        <dbReference type="ARBA" id="ARBA00022801"/>
    </source>
</evidence>
<feature type="domain" description="Helicase C-terminal" evidence="9">
    <location>
        <begin position="462"/>
        <end position="622"/>
    </location>
</feature>
<keyword evidence="6" id="KW-0238">DNA-binding</keyword>
<dbReference type="Gene3D" id="3.40.50.300">
    <property type="entry name" value="P-loop containing nucleotide triphosphate hydrolases"/>
    <property type="match status" value="2"/>
</dbReference>
<keyword evidence="4 10" id="KW-0347">Helicase</keyword>
<dbReference type="InterPro" id="IPR011545">
    <property type="entry name" value="DEAD/DEAH_box_helicase_dom"/>
</dbReference>
<dbReference type="InterPro" id="IPR012340">
    <property type="entry name" value="NA-bd_OB-fold"/>
</dbReference>
<evidence type="ECO:0000256" key="4">
    <source>
        <dbReference type="ARBA" id="ARBA00022806"/>
    </source>
</evidence>
<proteinExistence type="predicted"/>
<keyword evidence="2" id="KW-0227">DNA damage</keyword>
<keyword evidence="5" id="KW-0067">ATP-binding</keyword>